<dbReference type="EMBL" id="DS566002">
    <property type="status" value="NOT_ANNOTATED_CDS"/>
    <property type="molecule type" value="Genomic_DNA"/>
</dbReference>
<dbReference type="HOGENOM" id="CLU_016076_1_0_1"/>
<feature type="region of interest" description="Disordered" evidence="1">
    <location>
        <begin position="148"/>
        <end position="204"/>
    </location>
</feature>
<dbReference type="PANTHER" id="PTHR46599:SF3">
    <property type="entry name" value="PIGGYBAC TRANSPOSABLE ELEMENT-DERIVED PROTEIN 4"/>
    <property type="match status" value="1"/>
</dbReference>
<organism evidence="2 3">
    <name type="scientific">Phytophthora ramorum</name>
    <name type="common">Sudden oak death agent</name>
    <dbReference type="NCBI Taxonomy" id="164328"/>
    <lineage>
        <taxon>Eukaryota</taxon>
        <taxon>Sar</taxon>
        <taxon>Stramenopiles</taxon>
        <taxon>Oomycota</taxon>
        <taxon>Peronosporomycetes</taxon>
        <taxon>Peronosporales</taxon>
        <taxon>Peronosporaceae</taxon>
        <taxon>Phytophthora</taxon>
    </lineage>
</organism>
<dbReference type="VEuPathDB" id="FungiDB:KRP23_14810"/>
<reference evidence="3" key="1">
    <citation type="journal article" date="2006" name="Science">
        <title>Phytophthora genome sequences uncover evolutionary origins and mechanisms of pathogenesis.</title>
        <authorList>
            <person name="Tyler B.M."/>
            <person name="Tripathy S."/>
            <person name="Zhang X."/>
            <person name="Dehal P."/>
            <person name="Jiang R.H."/>
            <person name="Aerts A."/>
            <person name="Arredondo F.D."/>
            <person name="Baxter L."/>
            <person name="Bensasson D."/>
            <person name="Beynon J.L."/>
            <person name="Chapman J."/>
            <person name="Damasceno C.M."/>
            <person name="Dorrance A.E."/>
            <person name="Dou D."/>
            <person name="Dickerman A.W."/>
            <person name="Dubchak I.L."/>
            <person name="Garbelotto M."/>
            <person name="Gijzen M."/>
            <person name="Gordon S.G."/>
            <person name="Govers F."/>
            <person name="Grunwald N.J."/>
            <person name="Huang W."/>
            <person name="Ivors K.L."/>
            <person name="Jones R.W."/>
            <person name="Kamoun S."/>
            <person name="Krampis K."/>
            <person name="Lamour K.H."/>
            <person name="Lee M.K."/>
            <person name="McDonald W.H."/>
            <person name="Medina M."/>
            <person name="Meijer H.J."/>
            <person name="Nordberg E.K."/>
            <person name="Maclean D.J."/>
            <person name="Ospina-Giraldo M.D."/>
            <person name="Morris P.F."/>
            <person name="Phuntumart V."/>
            <person name="Putnam N.H."/>
            <person name="Rash S."/>
            <person name="Rose J.K."/>
            <person name="Sakihama Y."/>
            <person name="Salamov A.A."/>
            <person name="Savidor A."/>
            <person name="Scheuring C.F."/>
            <person name="Smith B.M."/>
            <person name="Sobral B.W."/>
            <person name="Terry A."/>
            <person name="Torto-Alalibo T.A."/>
            <person name="Win J."/>
            <person name="Xu Z."/>
            <person name="Zhang H."/>
            <person name="Grigoriev I.V."/>
            <person name="Rokhsar D.S."/>
            <person name="Boore J.L."/>
        </authorList>
    </citation>
    <scope>NUCLEOTIDE SEQUENCE [LARGE SCALE GENOMIC DNA]</scope>
    <source>
        <strain evidence="3">Pr102</strain>
    </source>
</reference>
<dbReference type="PANTHER" id="PTHR46599">
    <property type="entry name" value="PIGGYBAC TRANSPOSABLE ELEMENT-DERIVED PROTEIN 4"/>
    <property type="match status" value="1"/>
</dbReference>
<dbReference type="eggNOG" id="ENOG502RH0R">
    <property type="taxonomic scope" value="Eukaryota"/>
</dbReference>
<feature type="compositionally biased region" description="Basic and acidic residues" evidence="1">
    <location>
        <begin position="15"/>
        <end position="53"/>
    </location>
</feature>
<feature type="region of interest" description="Disordered" evidence="1">
    <location>
        <begin position="411"/>
        <end position="432"/>
    </location>
</feature>
<feature type="compositionally biased region" description="Acidic residues" evidence="1">
    <location>
        <begin position="149"/>
        <end position="188"/>
    </location>
</feature>
<dbReference type="AlphaFoldDB" id="H3GE02"/>
<dbReference type="Proteomes" id="UP000005238">
    <property type="component" value="Unassembled WGS sequence"/>
</dbReference>
<protein>
    <recommendedName>
        <fullName evidence="4">PiggyBac transposable element-derived protein domain-containing protein</fullName>
    </recommendedName>
</protein>
<dbReference type="EnsemblProtists" id="Phyra73841">
    <property type="protein sequence ID" value="Phyra73841"/>
    <property type="gene ID" value="Phyra73841"/>
</dbReference>
<reference evidence="2" key="2">
    <citation type="submission" date="2015-06" db="UniProtKB">
        <authorList>
            <consortium name="EnsemblProtists"/>
        </authorList>
    </citation>
    <scope>IDENTIFICATION</scope>
    <source>
        <strain evidence="2">Pr102</strain>
    </source>
</reference>
<proteinExistence type="predicted"/>
<feature type="region of interest" description="Disordered" evidence="1">
    <location>
        <begin position="529"/>
        <end position="573"/>
    </location>
</feature>
<dbReference type="InParanoid" id="H3GE02"/>
<feature type="region of interest" description="Disordered" evidence="1">
    <location>
        <begin position="642"/>
        <end position="684"/>
    </location>
</feature>
<feature type="compositionally biased region" description="Acidic residues" evidence="1">
    <location>
        <begin position="670"/>
        <end position="684"/>
    </location>
</feature>
<feature type="compositionally biased region" description="Polar residues" evidence="1">
    <location>
        <begin position="81"/>
        <end position="92"/>
    </location>
</feature>
<feature type="region of interest" description="Disordered" evidence="1">
    <location>
        <begin position="1"/>
        <end position="96"/>
    </location>
</feature>
<accession>H3GE02</accession>
<keyword evidence="3" id="KW-1185">Reference proteome</keyword>
<evidence type="ECO:0000313" key="2">
    <source>
        <dbReference type="EnsemblProtists" id="Phyra73841"/>
    </source>
</evidence>
<name>H3GE02_PHYRM</name>
<dbReference type="VEuPathDB" id="FungiDB:KRP22_11949"/>
<evidence type="ECO:0000313" key="3">
    <source>
        <dbReference type="Proteomes" id="UP000005238"/>
    </source>
</evidence>
<evidence type="ECO:0008006" key="4">
    <source>
        <dbReference type="Google" id="ProtNLM"/>
    </source>
</evidence>
<feature type="compositionally biased region" description="Basic and acidic residues" evidence="1">
    <location>
        <begin position="548"/>
        <end position="562"/>
    </location>
</feature>
<sequence>MAIRRPLESATGSERSAEAEAKEREALASEAKETEMTEEGSVHVEQLAEEKGVEVVVDSPPVADSAEEKEAEAVVGRPSATDATEASNSIGNQRKRRRAIFEDVSASDESSSGEDVAAPELLLMQPQCVVDGDANLMDAAADAYTYLNSDEDVSVEEDQESCDDDGESDGDIGELTDEDSEDDEGEDLPESRARAIRSQQRRAGQELEKLGDIRSRLARVPDIEPWEVLRVMGLLIARMLMPMRKVSKRKRQSRVEDSAGSGCIAEDFCSWISFDEATLPSRFRYNPTLQFNKDKPHKWGTKVFVAACAETAYCLRIEIYCGAKTHLQTPLALELLHRRMYLTGTIQTDRAGYAKGVVTKKETKQVNKQKCMVPPQGTIKLAENKRFPQLTAAIVDGPHSSSSTLKWWQPQHGHRHAAGPSRNAVSTSAGVGPGLPGGVDVHDQLRMQRYSVQLSYKTRKYYKTLFLGLFDMALMNAFIVFRHHKKLNDNLPQGKKRPPKHYAFFEALLEQLLAVDSAEAYETIERATTARERTAASPAREAALQDPAPERTAEMGGHRLEENPDTVGNEQGLKKRQRSCTVCALFKTKPRKYRKYFCPECSTENRRKYFCNAARDRDKTCFAIWHSDWNNGNDIPRSLLQKHKLRDRPPAAHPGKKRRRRSASERDETNGDEDSDEAVAGDEA</sequence>
<evidence type="ECO:0000256" key="1">
    <source>
        <dbReference type="SAM" id="MobiDB-lite"/>
    </source>
</evidence>